<feature type="region of interest" description="Disordered" evidence="1">
    <location>
        <begin position="316"/>
        <end position="336"/>
    </location>
</feature>
<feature type="domain" description="Zona occludens toxin N-terminal" evidence="2">
    <location>
        <begin position="6"/>
        <end position="149"/>
    </location>
</feature>
<evidence type="ECO:0000256" key="1">
    <source>
        <dbReference type="SAM" id="MobiDB-lite"/>
    </source>
</evidence>
<evidence type="ECO:0000259" key="2">
    <source>
        <dbReference type="Pfam" id="PF05707"/>
    </source>
</evidence>
<evidence type="ECO:0000313" key="3">
    <source>
        <dbReference type="EMBL" id="WIY50193.1"/>
    </source>
</evidence>
<protein>
    <submittedName>
        <fullName evidence="3">Zonular occludens toxin domain-containing protein</fullName>
    </submittedName>
</protein>
<evidence type="ECO:0000313" key="4">
    <source>
        <dbReference type="Proteomes" id="UP001242732"/>
    </source>
</evidence>
<name>A0ABY9ATQ2_PARCI</name>
<organism evidence="3 4">
    <name type="scientific">Paracidovorax citrulli</name>
    <name type="common">Acidovorax citrulli</name>
    <dbReference type="NCBI Taxonomy" id="80869"/>
    <lineage>
        <taxon>Bacteria</taxon>
        <taxon>Pseudomonadati</taxon>
        <taxon>Pseudomonadota</taxon>
        <taxon>Betaproteobacteria</taxon>
        <taxon>Burkholderiales</taxon>
        <taxon>Comamonadaceae</taxon>
        <taxon>Paracidovorax</taxon>
    </lineage>
</organism>
<dbReference type="InterPro" id="IPR027417">
    <property type="entry name" value="P-loop_NTPase"/>
</dbReference>
<reference evidence="3 4" key="1">
    <citation type="submission" date="2023-06" db="EMBL/GenBank/DDBJ databases">
        <authorList>
            <person name="Ham H."/>
            <person name="Park D.S."/>
        </authorList>
    </citation>
    <scope>NUCLEOTIDE SEQUENCE [LARGE SCALE GENOMIC DNA]</scope>
    <source>
        <strain evidence="3 4">KACC 17005</strain>
    </source>
</reference>
<proteinExistence type="predicted"/>
<dbReference type="Gene3D" id="3.40.50.300">
    <property type="entry name" value="P-loop containing nucleotide triphosphate hydrolases"/>
    <property type="match status" value="1"/>
</dbReference>
<dbReference type="EMBL" id="CP127363">
    <property type="protein sequence ID" value="WIY50193.1"/>
    <property type="molecule type" value="Genomic_DNA"/>
</dbReference>
<dbReference type="RefSeq" id="WP_011796644.1">
    <property type="nucleotide sequence ID" value="NZ_CP023687.1"/>
</dbReference>
<sequence>MTDYAMTGKKGTGKSKNTVRLARDRYLKRGRMVATNLDIDLKAMFGPRSRHTYIRVPDKPTAFDLEACGHGNHGSKDEDTAGMMALDEMGTWLNTRTFGDKDRAATLDYLAHARKHGWDCYYIMQNVVQVDKQLRESFIEQTVRHVRFDKIRWPLVGGILGSLFGERAAYMPRFHAATARLGCNPQELVCDRATFVGKDLEACYDTQQVFRADYPHGTHTVLSPWHVEGRYLPDPPLSGWRAFLAAWRRPRGMRVPRPLPPPVHPVPVAFRRALDLCRQLPAHERVRWARVVNRHIDAYMDRQRCDQAAHHVASQAGASAAPAPAQAGAGAARSAA</sequence>
<gene>
    <name evidence="3" type="ORF">QRO08_06375</name>
</gene>
<dbReference type="Proteomes" id="UP001242732">
    <property type="component" value="Chromosome"/>
</dbReference>
<dbReference type="Pfam" id="PF05707">
    <property type="entry name" value="Zot"/>
    <property type="match status" value="1"/>
</dbReference>
<keyword evidence="4" id="KW-1185">Reference proteome</keyword>
<dbReference type="InterPro" id="IPR008900">
    <property type="entry name" value="Zot_N"/>
</dbReference>
<accession>A0ABY9ATQ2</accession>